<sequence>MYQRNTARRNMIRAAYGGLTVALLAGCSRVTTGPIPAHGPGLSGPAGVTASPEQQAVDQATALLRNYYAVLTRLAHDDGADLEALQTVSSGDQVDRARREVSKLRTGEGINPTLIGSRPTRHTVPKDPDTGAPAPGHATIDFDTCVGADRNRSASVITKVDDPDWPDPAGWRVTLAVALPDQRCDTSLF</sequence>
<proteinExistence type="predicted"/>
<evidence type="ECO:0000256" key="1">
    <source>
        <dbReference type="SAM" id="MobiDB-lite"/>
    </source>
</evidence>
<accession>A0A164JMG5</accession>
<evidence type="ECO:0000313" key="4">
    <source>
        <dbReference type="Proteomes" id="UP000076512"/>
    </source>
</evidence>
<evidence type="ECO:0000313" key="3">
    <source>
        <dbReference type="EMBL" id="KZM70544.1"/>
    </source>
</evidence>
<dbReference type="Proteomes" id="UP000076512">
    <property type="component" value="Unassembled WGS sequence"/>
</dbReference>
<evidence type="ECO:0000256" key="2">
    <source>
        <dbReference type="SAM" id="SignalP"/>
    </source>
</evidence>
<dbReference type="EMBL" id="LWGR01000013">
    <property type="protein sequence ID" value="KZM70544.1"/>
    <property type="molecule type" value="Genomic_DNA"/>
</dbReference>
<comment type="caution">
    <text evidence="3">The sequence shown here is derived from an EMBL/GenBank/DDBJ whole genome shotgun (WGS) entry which is preliminary data.</text>
</comment>
<reference evidence="3 4" key="1">
    <citation type="submission" date="2016-04" db="EMBL/GenBank/DDBJ databases">
        <authorList>
            <person name="Evans L.H."/>
            <person name="Alamgir A."/>
            <person name="Owens N."/>
            <person name="Weber N.D."/>
            <person name="Virtaneva K."/>
            <person name="Barbian K."/>
            <person name="Babar A."/>
            <person name="Rosenke K."/>
        </authorList>
    </citation>
    <scope>NUCLEOTIDE SEQUENCE [LARGE SCALE GENOMIC DNA]</scope>
    <source>
        <strain evidence="3 4">IFM 0406</strain>
    </source>
</reference>
<feature type="chain" id="PRO_5038675361" description="Lipoprotein" evidence="2">
    <location>
        <begin position="26"/>
        <end position="189"/>
    </location>
</feature>
<dbReference type="OrthoDB" id="5189510at2"/>
<evidence type="ECO:0008006" key="5">
    <source>
        <dbReference type="Google" id="ProtNLM"/>
    </source>
</evidence>
<dbReference type="RefSeq" id="WP_067593673.1">
    <property type="nucleotide sequence ID" value="NZ_JABMCZ010000003.1"/>
</dbReference>
<organism evidence="3 4">
    <name type="scientific">Nocardia terpenica</name>
    <dbReference type="NCBI Taxonomy" id="455432"/>
    <lineage>
        <taxon>Bacteria</taxon>
        <taxon>Bacillati</taxon>
        <taxon>Actinomycetota</taxon>
        <taxon>Actinomycetes</taxon>
        <taxon>Mycobacteriales</taxon>
        <taxon>Nocardiaceae</taxon>
        <taxon>Nocardia</taxon>
    </lineage>
</organism>
<dbReference type="STRING" id="455432.AWN90_38820"/>
<keyword evidence="4" id="KW-1185">Reference proteome</keyword>
<feature type="region of interest" description="Disordered" evidence="1">
    <location>
        <begin position="109"/>
        <end position="142"/>
    </location>
</feature>
<keyword evidence="2" id="KW-0732">Signal</keyword>
<feature type="signal peptide" evidence="2">
    <location>
        <begin position="1"/>
        <end position="25"/>
    </location>
</feature>
<name>A0A164JMG5_9NOCA</name>
<dbReference type="PROSITE" id="PS51257">
    <property type="entry name" value="PROKAR_LIPOPROTEIN"/>
    <property type="match status" value="1"/>
</dbReference>
<dbReference type="AlphaFoldDB" id="A0A164JMG5"/>
<protein>
    <recommendedName>
        <fullName evidence="5">Lipoprotein</fullName>
    </recommendedName>
</protein>
<gene>
    <name evidence="3" type="ORF">AWN90_38820</name>
</gene>